<proteinExistence type="predicted"/>
<name>A0ACB0LDG4_TRIPR</name>
<reference evidence="1" key="1">
    <citation type="submission" date="2023-10" db="EMBL/GenBank/DDBJ databases">
        <authorList>
            <person name="Rodriguez Cubillos JULIANA M."/>
            <person name="De Vega J."/>
        </authorList>
    </citation>
    <scope>NUCLEOTIDE SEQUENCE</scope>
</reference>
<dbReference type="EMBL" id="CASHSV030000513">
    <property type="protein sequence ID" value="CAJ2666406.1"/>
    <property type="molecule type" value="Genomic_DNA"/>
</dbReference>
<gene>
    <name evidence="1" type="ORF">MILVUS5_LOCUS31210</name>
</gene>
<organism evidence="1 2">
    <name type="scientific">Trifolium pratense</name>
    <name type="common">Red clover</name>
    <dbReference type="NCBI Taxonomy" id="57577"/>
    <lineage>
        <taxon>Eukaryota</taxon>
        <taxon>Viridiplantae</taxon>
        <taxon>Streptophyta</taxon>
        <taxon>Embryophyta</taxon>
        <taxon>Tracheophyta</taxon>
        <taxon>Spermatophyta</taxon>
        <taxon>Magnoliopsida</taxon>
        <taxon>eudicotyledons</taxon>
        <taxon>Gunneridae</taxon>
        <taxon>Pentapetalae</taxon>
        <taxon>rosids</taxon>
        <taxon>fabids</taxon>
        <taxon>Fabales</taxon>
        <taxon>Fabaceae</taxon>
        <taxon>Papilionoideae</taxon>
        <taxon>50 kb inversion clade</taxon>
        <taxon>NPAAA clade</taxon>
        <taxon>Hologalegina</taxon>
        <taxon>IRL clade</taxon>
        <taxon>Trifolieae</taxon>
        <taxon>Trifolium</taxon>
    </lineage>
</organism>
<dbReference type="Proteomes" id="UP001177021">
    <property type="component" value="Unassembled WGS sequence"/>
</dbReference>
<comment type="caution">
    <text evidence="1">The sequence shown here is derived from an EMBL/GenBank/DDBJ whole genome shotgun (WGS) entry which is preliminary data.</text>
</comment>
<evidence type="ECO:0000313" key="1">
    <source>
        <dbReference type="EMBL" id="CAJ2666406.1"/>
    </source>
</evidence>
<sequence>METQPNGYVSELKKELNEMLEVVVLPEESETHVQCIYKVPQIIRQNNPQAYTPRIIAIGPFHSPRGSVSDNNNLNEMEKLKLKYLKGFLNRTNLCVDDLVFKVQEWENKIRNCYAGPVSFDSKDFLKIIIVDACFIIEYFLRYASYSQWKENDPILSTRWLLNEIYRDLILLENQLPFFVLEEIYNLANISLELPLSFIAFTLWYFRRHNLQSIISEGLHPKHFTDLLRTFLLPSTFDFAQKKMAQTKIEHVYSVSELSEAGLVFEVSESKCLLDWKFEKGVFKMPCFHMHDSTERYMRNILAFEECHISDTSSRYISQYLCILDFLINTEKDVRVLVDKKIIVNWMSDANEAATMVNNLCKNVTMPDFNSKYVSLCHGLNGFYENPRNKYKAIFVHEYFNTPWKIASTITAVLLVLFTLIQAVCSIWSLVK</sequence>
<accession>A0ACB0LDG4</accession>
<protein>
    <submittedName>
        <fullName evidence="1">Uncharacterized protein</fullName>
    </submittedName>
</protein>
<evidence type="ECO:0000313" key="2">
    <source>
        <dbReference type="Proteomes" id="UP001177021"/>
    </source>
</evidence>
<keyword evidence="2" id="KW-1185">Reference proteome</keyword>